<dbReference type="AlphaFoldDB" id="A0A9J6BHU6"/>
<dbReference type="EC" id="3.4.24.-" evidence="7"/>
<dbReference type="PANTHER" id="PTHR10127:SF780">
    <property type="entry name" value="METALLOENDOPEPTIDASE"/>
    <property type="match status" value="1"/>
</dbReference>
<feature type="binding site" evidence="6">
    <location>
        <position position="201"/>
    </location>
    <ligand>
        <name>Zn(2+)</name>
        <dbReference type="ChEBI" id="CHEBI:29105"/>
        <note>catalytic</note>
    </ligand>
</feature>
<feature type="binding site" evidence="6">
    <location>
        <position position="197"/>
    </location>
    <ligand>
        <name>Zn(2+)</name>
        <dbReference type="ChEBI" id="CHEBI:29105"/>
        <note>catalytic</note>
    </ligand>
</feature>
<dbReference type="Proteomes" id="UP001107558">
    <property type="component" value="Chromosome 4"/>
</dbReference>
<dbReference type="CDD" id="cd04280">
    <property type="entry name" value="ZnMc_astacin_like"/>
    <property type="match status" value="1"/>
</dbReference>
<dbReference type="InterPro" id="IPR001506">
    <property type="entry name" value="Peptidase_M12A"/>
</dbReference>
<dbReference type="GO" id="GO:0006508">
    <property type="term" value="P:proteolysis"/>
    <property type="evidence" value="ECO:0007669"/>
    <property type="project" value="UniProtKB-KW"/>
</dbReference>
<evidence type="ECO:0000313" key="10">
    <source>
        <dbReference type="EMBL" id="KAG5669404.1"/>
    </source>
</evidence>
<keyword evidence="4 6" id="KW-0862">Zinc</keyword>
<accession>A0A9J6BHU6</accession>
<name>A0A9J6BHU6_POLVA</name>
<reference evidence="10" key="1">
    <citation type="submission" date="2021-03" db="EMBL/GenBank/DDBJ databases">
        <title>Chromosome level genome of the anhydrobiotic midge Polypedilum vanderplanki.</title>
        <authorList>
            <person name="Yoshida Y."/>
            <person name="Kikawada T."/>
            <person name="Gusev O."/>
        </authorList>
    </citation>
    <scope>NUCLEOTIDE SEQUENCE</scope>
    <source>
        <strain evidence="10">NIAS01</strain>
        <tissue evidence="10">Whole body or cell culture</tissue>
    </source>
</reference>
<feature type="region of interest" description="Disordered" evidence="8">
    <location>
        <begin position="309"/>
        <end position="416"/>
    </location>
</feature>
<evidence type="ECO:0000256" key="2">
    <source>
        <dbReference type="ARBA" id="ARBA00022723"/>
    </source>
</evidence>
<dbReference type="Gene3D" id="3.40.390.10">
    <property type="entry name" value="Collagenase (Catalytic Domain)"/>
    <property type="match status" value="1"/>
</dbReference>
<dbReference type="InterPro" id="IPR006026">
    <property type="entry name" value="Peptidase_Metallo"/>
</dbReference>
<gene>
    <name evidence="10" type="ORF">PVAND_017291</name>
</gene>
<evidence type="ECO:0000259" key="9">
    <source>
        <dbReference type="PROSITE" id="PS51864"/>
    </source>
</evidence>
<comment type="cofactor">
    <cofactor evidence="6 7">
        <name>Zn(2+)</name>
        <dbReference type="ChEBI" id="CHEBI:29105"/>
    </cofactor>
    <text evidence="6 7">Binds 1 zinc ion per subunit.</text>
</comment>
<feature type="compositionally biased region" description="Acidic residues" evidence="8">
    <location>
        <begin position="390"/>
        <end position="416"/>
    </location>
</feature>
<keyword evidence="5 6" id="KW-0482">Metalloprotease</keyword>
<dbReference type="InterPro" id="IPR034035">
    <property type="entry name" value="Astacin-like_dom"/>
</dbReference>
<feature type="domain" description="Peptidase M12A" evidence="9">
    <location>
        <begin position="99"/>
        <end position="301"/>
    </location>
</feature>
<evidence type="ECO:0000256" key="4">
    <source>
        <dbReference type="ARBA" id="ARBA00022833"/>
    </source>
</evidence>
<dbReference type="SMART" id="SM00235">
    <property type="entry name" value="ZnMc"/>
    <property type="match status" value="1"/>
</dbReference>
<feature type="compositionally biased region" description="Polar residues" evidence="8">
    <location>
        <begin position="364"/>
        <end position="381"/>
    </location>
</feature>
<evidence type="ECO:0000256" key="7">
    <source>
        <dbReference type="RuleBase" id="RU361183"/>
    </source>
</evidence>
<protein>
    <recommendedName>
        <fullName evidence="7">Metalloendopeptidase</fullName>
        <ecNumber evidence="7">3.4.24.-</ecNumber>
    </recommendedName>
</protein>
<keyword evidence="11" id="KW-1185">Reference proteome</keyword>
<feature type="compositionally biased region" description="Acidic residues" evidence="8">
    <location>
        <begin position="317"/>
        <end position="348"/>
    </location>
</feature>
<comment type="caution">
    <text evidence="10">The sequence shown here is derived from an EMBL/GenBank/DDBJ whole genome shotgun (WGS) entry which is preliminary data.</text>
</comment>
<organism evidence="10 11">
    <name type="scientific">Polypedilum vanderplanki</name>
    <name type="common">Sleeping chironomid midge</name>
    <dbReference type="NCBI Taxonomy" id="319348"/>
    <lineage>
        <taxon>Eukaryota</taxon>
        <taxon>Metazoa</taxon>
        <taxon>Ecdysozoa</taxon>
        <taxon>Arthropoda</taxon>
        <taxon>Hexapoda</taxon>
        <taxon>Insecta</taxon>
        <taxon>Pterygota</taxon>
        <taxon>Neoptera</taxon>
        <taxon>Endopterygota</taxon>
        <taxon>Diptera</taxon>
        <taxon>Nematocera</taxon>
        <taxon>Chironomoidea</taxon>
        <taxon>Chironomidae</taxon>
        <taxon>Chironominae</taxon>
        <taxon>Polypedilum</taxon>
        <taxon>Polypedilum</taxon>
    </lineage>
</organism>
<evidence type="ECO:0000256" key="3">
    <source>
        <dbReference type="ARBA" id="ARBA00022801"/>
    </source>
</evidence>
<comment type="caution">
    <text evidence="6">Lacks conserved residue(s) required for the propagation of feature annotation.</text>
</comment>
<dbReference type="PANTHER" id="PTHR10127">
    <property type="entry name" value="DISCOIDIN, CUB, EGF, LAMININ , AND ZINC METALLOPROTEASE DOMAIN CONTAINING"/>
    <property type="match status" value="1"/>
</dbReference>
<dbReference type="InterPro" id="IPR024079">
    <property type="entry name" value="MetalloPept_cat_dom_sf"/>
</dbReference>
<dbReference type="PROSITE" id="PS51864">
    <property type="entry name" value="ASTACIN"/>
    <property type="match status" value="1"/>
</dbReference>
<keyword evidence="1 6" id="KW-0645">Protease</keyword>
<evidence type="ECO:0000256" key="1">
    <source>
        <dbReference type="ARBA" id="ARBA00022670"/>
    </source>
</evidence>
<dbReference type="OrthoDB" id="291007at2759"/>
<feature type="active site" evidence="6">
    <location>
        <position position="198"/>
    </location>
</feature>
<keyword evidence="3 6" id="KW-0378">Hydrolase</keyword>
<evidence type="ECO:0000256" key="8">
    <source>
        <dbReference type="SAM" id="MobiDB-lite"/>
    </source>
</evidence>
<dbReference type="GO" id="GO:0008270">
    <property type="term" value="F:zinc ion binding"/>
    <property type="evidence" value="ECO:0007669"/>
    <property type="project" value="UniProtKB-UniRule"/>
</dbReference>
<evidence type="ECO:0000313" key="11">
    <source>
        <dbReference type="Proteomes" id="UP001107558"/>
    </source>
</evidence>
<keyword evidence="2 6" id="KW-0479">Metal-binding</keyword>
<dbReference type="Pfam" id="PF01400">
    <property type="entry name" value="Astacin"/>
    <property type="match status" value="1"/>
</dbReference>
<evidence type="ECO:0000256" key="6">
    <source>
        <dbReference type="PROSITE-ProRule" id="PRU01211"/>
    </source>
</evidence>
<dbReference type="SUPFAM" id="SSF55486">
    <property type="entry name" value="Metalloproteases ('zincins'), catalytic domain"/>
    <property type="match status" value="1"/>
</dbReference>
<proteinExistence type="predicted"/>
<evidence type="ECO:0000256" key="5">
    <source>
        <dbReference type="ARBA" id="ARBA00023049"/>
    </source>
</evidence>
<feature type="binding site" evidence="6">
    <location>
        <position position="207"/>
    </location>
    <ligand>
        <name>Zn(2+)</name>
        <dbReference type="ChEBI" id="CHEBI:29105"/>
        <note>catalytic</note>
    </ligand>
</feature>
<sequence length="416" mass="49300">MKWDFKLLIIITCFSNFIVIGQFTTTKEFNQVFPTTASTAVNLLPRDDDEPADLSLYLRKNNLQLESRKFYEGDIKIDENKIEKPDEDDLLKQHDDGGTGLKDKDEKWKKKNGFVTVPYVIDSTVYSDFQIRNIKYAMRIIEYETDCIRFKKRKKEGDFILFTMRENGCWSYVGRIGGRQIINLDSYCAEEYGVAIHEIIHALGFYHMHSHTQRDDYVQIKYQNIHFDDQHNFDKISRHEASSYATKYDYLSIMHYGPFYFSKNGGMTIVPKNSKYLDYIGQRSKMSPGDIKRLRNMYQCNDKKIEPKIKENKKVEESEEFEEEESENEEEYEESESEELQTEEEEENSTEHQSRQVNVHFRINTKQGTISNYDQQQNKFSNNEEVHDQSDDDDEEQNDSNFENEEDESDEHDDEN</sequence>
<dbReference type="GO" id="GO:0004222">
    <property type="term" value="F:metalloendopeptidase activity"/>
    <property type="evidence" value="ECO:0007669"/>
    <property type="project" value="UniProtKB-UniRule"/>
</dbReference>
<dbReference type="EMBL" id="JADBJN010000004">
    <property type="protein sequence ID" value="KAG5669404.1"/>
    <property type="molecule type" value="Genomic_DNA"/>
</dbReference>
<dbReference type="PRINTS" id="PR00480">
    <property type="entry name" value="ASTACIN"/>
</dbReference>